<dbReference type="EMBL" id="JAAAPO010000004">
    <property type="protein sequence ID" value="NBC36996.1"/>
    <property type="molecule type" value="Genomic_DNA"/>
</dbReference>
<evidence type="ECO:0000256" key="2">
    <source>
        <dbReference type="ARBA" id="ARBA00022448"/>
    </source>
</evidence>
<evidence type="ECO:0000256" key="4">
    <source>
        <dbReference type="ARBA" id="ARBA00022692"/>
    </source>
</evidence>
<dbReference type="InterPro" id="IPR010917">
    <property type="entry name" value="TonB_rcpt_CS"/>
</dbReference>
<gene>
    <name evidence="15" type="ORF">GTZ99_10555</name>
</gene>
<dbReference type="PANTHER" id="PTHR47234:SF2">
    <property type="entry name" value="TONB-DEPENDENT RECEPTOR"/>
    <property type="match status" value="1"/>
</dbReference>
<dbReference type="InterPro" id="IPR037066">
    <property type="entry name" value="Plug_dom_sf"/>
</dbReference>
<dbReference type="InterPro" id="IPR036942">
    <property type="entry name" value="Beta-barrel_TonB_sf"/>
</dbReference>
<dbReference type="InterPro" id="IPR039426">
    <property type="entry name" value="TonB-dep_rcpt-like"/>
</dbReference>
<dbReference type="Gene3D" id="2.40.170.20">
    <property type="entry name" value="TonB-dependent receptor, beta-barrel domain"/>
    <property type="match status" value="1"/>
</dbReference>
<evidence type="ECO:0000256" key="11">
    <source>
        <dbReference type="RuleBase" id="RU003357"/>
    </source>
</evidence>
<evidence type="ECO:0000313" key="15">
    <source>
        <dbReference type="EMBL" id="NBC36996.1"/>
    </source>
</evidence>
<evidence type="ECO:0000256" key="12">
    <source>
        <dbReference type="SAM" id="SignalP"/>
    </source>
</evidence>
<protein>
    <submittedName>
        <fullName evidence="15">TonB-dependent receptor</fullName>
    </submittedName>
</protein>
<evidence type="ECO:0000256" key="8">
    <source>
        <dbReference type="ARBA" id="ARBA00023237"/>
    </source>
</evidence>
<keyword evidence="16" id="KW-1185">Reference proteome</keyword>
<evidence type="ECO:0000256" key="5">
    <source>
        <dbReference type="ARBA" id="ARBA00022729"/>
    </source>
</evidence>
<evidence type="ECO:0000259" key="13">
    <source>
        <dbReference type="Pfam" id="PF00593"/>
    </source>
</evidence>
<keyword evidence="7 9" id="KW-0472">Membrane</keyword>
<proteinExistence type="inferred from homology"/>
<sequence>MKLSMTAALKCGVAPMIGAVMLATPAMAQTAPDVTQQGGAVSAQPAADQTIVVTGTRIVNPNLRSAAPITTVTAMDIKTAGTSRVEDLLNQLPQVFAAQSSTLSNGASGTAEIDLRGLGPKRTLVLLNGRRLVPGDPSPTSSSAADVNFVPAALLKRVDVLTGGASATYGADAVAGVVNFVIDKDFDGLRVELNDGIYQHNNGSTMVQGLLNARSAAGLSGYSYPTGNRFDGNGFDATIAFGTHFADGKGHLMTYFGYRKQNAMLQSTRDFSSCTIQNRSRNRTGLQCGGSATSANGNAFYFTPASGSSSTVGTLGNGTFTNGALTRYNFAPSNYYQRPDDRYTAGLFADYEVSSAVHPYMEFMFMDDRTVAQIAPSGDFGNTMTINCDNPLMSAAQKAEICNSANIVKYYLGTFPLVQSVYDALPAASQAITTAAPNASTAYFQLLRRNVEGGFRQSDLKHQAFRTVVGTKGELGHGWKYDAYFQYGRTNYSQVYSNEFSASRLALALDVVADPSTGAPVCRIKLSYPSSNCVPYNIWSGSPSAASLSYLAGTGFQNGATTETILSGSLTGDLGTYGIKSPWAADGVNIALGIERRTEKLYLKTDDSFSTGDLTGQGGPTLPISGSYHVTEVLGEVAVPIIDRMLTFNGGYRYSSYGVSNGQKYNTNTYKLELDFTPIEDVRLRASLNRAVRAPNIQELFAANYVALDGSTDPCSGKTITAADTGCLLQGLRVGQYVSPNPASQYNGYLGGTATLRPEVATTKTLGMVIQPHTIPGFSVSVDYFDIKVNNAIQSFGADAILSACTTGLNALACSLIHRNAAGSLWLTSGGYVTDLNTNIGWTKTSGLEFNIGYNRNLGSAGRVVFSLTGTMLDQKSTYNGLTDAYDCAGYYGVTCGGPAPKWRHKARLMWQTPKNIDVALTWRYIGGVDVDYTNPSATLADASYSLYNSHLKAVSYFDLMVQGKIGRLASIRLGVNNLLDKDPPLVSSGGTGVASACQGTFCNGNTYPGTYDALGRYLFVGATFNF</sequence>
<evidence type="ECO:0000256" key="1">
    <source>
        <dbReference type="ARBA" id="ARBA00004571"/>
    </source>
</evidence>
<dbReference type="PROSITE" id="PS01156">
    <property type="entry name" value="TONB_DEPENDENT_REC_2"/>
    <property type="match status" value="1"/>
</dbReference>
<evidence type="ECO:0000256" key="6">
    <source>
        <dbReference type="ARBA" id="ARBA00023077"/>
    </source>
</evidence>
<comment type="similarity">
    <text evidence="9 11">Belongs to the TonB-dependent receptor family.</text>
</comment>
<evidence type="ECO:0000256" key="10">
    <source>
        <dbReference type="PROSITE-ProRule" id="PRU10144"/>
    </source>
</evidence>
<keyword evidence="3 9" id="KW-1134">Transmembrane beta strand</keyword>
<keyword evidence="8 9" id="KW-0998">Cell outer membrane</keyword>
<evidence type="ECO:0000256" key="7">
    <source>
        <dbReference type="ARBA" id="ARBA00023136"/>
    </source>
</evidence>
<feature type="signal peptide" evidence="12">
    <location>
        <begin position="1"/>
        <end position="28"/>
    </location>
</feature>
<feature type="domain" description="TonB-dependent receptor-like beta-barrel" evidence="13">
    <location>
        <begin position="446"/>
        <end position="979"/>
    </location>
</feature>
<dbReference type="Proteomes" id="UP000753724">
    <property type="component" value="Unassembled WGS sequence"/>
</dbReference>
<keyword evidence="5 12" id="KW-0732">Signal</keyword>
<evidence type="ECO:0000313" key="16">
    <source>
        <dbReference type="Proteomes" id="UP000753724"/>
    </source>
</evidence>
<dbReference type="Pfam" id="PF00593">
    <property type="entry name" value="TonB_dep_Rec_b-barrel"/>
    <property type="match status" value="1"/>
</dbReference>
<keyword evidence="6 11" id="KW-0798">TonB box</keyword>
<dbReference type="SUPFAM" id="SSF56935">
    <property type="entry name" value="Porins"/>
    <property type="match status" value="1"/>
</dbReference>
<comment type="subcellular location">
    <subcellularLocation>
        <location evidence="1 9">Cell outer membrane</location>
        <topology evidence="1 9">Multi-pass membrane protein</topology>
    </subcellularLocation>
</comment>
<dbReference type="PANTHER" id="PTHR47234">
    <property type="match status" value="1"/>
</dbReference>
<dbReference type="Pfam" id="PF07715">
    <property type="entry name" value="Plug"/>
    <property type="match status" value="1"/>
</dbReference>
<feature type="chain" id="PRO_5047229123" evidence="12">
    <location>
        <begin position="29"/>
        <end position="1027"/>
    </location>
</feature>
<feature type="domain" description="TonB-dependent receptor plug" evidence="14">
    <location>
        <begin position="64"/>
        <end position="177"/>
    </location>
</feature>
<accession>A0ABW9XEN1</accession>
<organism evidence="15 16">
    <name type="scientific">Novosphingobium ovatum</name>
    <dbReference type="NCBI Taxonomy" id="1908523"/>
    <lineage>
        <taxon>Bacteria</taxon>
        <taxon>Pseudomonadati</taxon>
        <taxon>Pseudomonadota</taxon>
        <taxon>Alphaproteobacteria</taxon>
        <taxon>Sphingomonadales</taxon>
        <taxon>Sphingomonadaceae</taxon>
        <taxon>Novosphingobium</taxon>
    </lineage>
</organism>
<dbReference type="InterPro" id="IPR000531">
    <property type="entry name" value="Beta-barrel_TonB"/>
</dbReference>
<reference evidence="16" key="1">
    <citation type="submission" date="2020-01" db="EMBL/GenBank/DDBJ databases">
        <title>Sphingomonas sp. strain CSW-10.</title>
        <authorList>
            <person name="Chen W.-M."/>
        </authorList>
    </citation>
    <scope>NUCLEOTIDE SEQUENCE [LARGE SCALE GENOMIC DNA]</scope>
    <source>
        <strain evidence="16">FSY-8</strain>
    </source>
</reference>
<evidence type="ECO:0000259" key="14">
    <source>
        <dbReference type="Pfam" id="PF07715"/>
    </source>
</evidence>
<keyword evidence="4 9" id="KW-0812">Transmembrane</keyword>
<dbReference type="InterPro" id="IPR012910">
    <property type="entry name" value="Plug_dom"/>
</dbReference>
<evidence type="ECO:0000256" key="9">
    <source>
        <dbReference type="PROSITE-ProRule" id="PRU01360"/>
    </source>
</evidence>
<comment type="caution">
    <text evidence="15">The sequence shown here is derived from an EMBL/GenBank/DDBJ whole genome shotgun (WGS) entry which is preliminary data.</text>
</comment>
<dbReference type="Gene3D" id="2.170.130.10">
    <property type="entry name" value="TonB-dependent receptor, plug domain"/>
    <property type="match status" value="1"/>
</dbReference>
<keyword evidence="2 9" id="KW-0813">Transport</keyword>
<feature type="short sequence motif" description="TonB C-terminal box" evidence="10">
    <location>
        <begin position="1010"/>
        <end position="1027"/>
    </location>
</feature>
<dbReference type="PROSITE" id="PS52016">
    <property type="entry name" value="TONB_DEPENDENT_REC_3"/>
    <property type="match status" value="1"/>
</dbReference>
<evidence type="ECO:0000256" key="3">
    <source>
        <dbReference type="ARBA" id="ARBA00022452"/>
    </source>
</evidence>
<name>A0ABW9XEN1_9SPHN</name>
<keyword evidence="15" id="KW-0675">Receptor</keyword>